<proteinExistence type="predicted"/>
<name>A0A2G8LQP7_STIJA</name>
<evidence type="ECO:0000313" key="2">
    <source>
        <dbReference type="EMBL" id="PIK62596.1"/>
    </source>
</evidence>
<sequence length="184" mass="19927">MWEREGGCNQQRQRRPPAPPPQRGPPLFLDRGKRRMDPRSGGLRGGDRPSKRMRPPPPLMHGQDNPRDVLVSGSYGDYIREYQAHQHTQLPLPPPPMYSSRSGFSYDPNMPGACHQGTLHRLAACHHRTAVTPPTAETTISCPAVAVKGNGSVTGAGSVTGRGSETTTGETRTETVTGAKTEQA</sequence>
<feature type="region of interest" description="Disordered" evidence="1">
    <location>
        <begin position="1"/>
        <end position="68"/>
    </location>
</feature>
<gene>
    <name evidence="2" type="ORF">BSL78_00492</name>
</gene>
<protein>
    <submittedName>
        <fullName evidence="2">Uncharacterized protein</fullName>
    </submittedName>
</protein>
<keyword evidence="3" id="KW-1185">Reference proteome</keyword>
<dbReference type="Proteomes" id="UP000230750">
    <property type="component" value="Unassembled WGS sequence"/>
</dbReference>
<dbReference type="AlphaFoldDB" id="A0A2G8LQP7"/>
<evidence type="ECO:0000313" key="3">
    <source>
        <dbReference type="Proteomes" id="UP000230750"/>
    </source>
</evidence>
<organism evidence="2 3">
    <name type="scientific">Stichopus japonicus</name>
    <name type="common">Sea cucumber</name>
    <dbReference type="NCBI Taxonomy" id="307972"/>
    <lineage>
        <taxon>Eukaryota</taxon>
        <taxon>Metazoa</taxon>
        <taxon>Echinodermata</taxon>
        <taxon>Eleutherozoa</taxon>
        <taxon>Echinozoa</taxon>
        <taxon>Holothuroidea</taxon>
        <taxon>Aspidochirotacea</taxon>
        <taxon>Aspidochirotida</taxon>
        <taxon>Stichopodidae</taxon>
        <taxon>Apostichopus</taxon>
    </lineage>
</organism>
<dbReference type="EMBL" id="MRZV01000009">
    <property type="protein sequence ID" value="PIK62596.1"/>
    <property type="molecule type" value="Genomic_DNA"/>
</dbReference>
<comment type="caution">
    <text evidence="2">The sequence shown here is derived from an EMBL/GenBank/DDBJ whole genome shotgun (WGS) entry which is preliminary data.</text>
</comment>
<evidence type="ECO:0000256" key="1">
    <source>
        <dbReference type="SAM" id="MobiDB-lite"/>
    </source>
</evidence>
<accession>A0A2G8LQP7</accession>
<feature type="region of interest" description="Disordered" evidence="1">
    <location>
        <begin position="147"/>
        <end position="184"/>
    </location>
</feature>
<feature type="compositionally biased region" description="Low complexity" evidence="1">
    <location>
        <begin position="161"/>
        <end position="178"/>
    </location>
</feature>
<reference evidence="2 3" key="1">
    <citation type="journal article" date="2017" name="PLoS Biol.">
        <title>The sea cucumber genome provides insights into morphological evolution and visceral regeneration.</title>
        <authorList>
            <person name="Zhang X."/>
            <person name="Sun L."/>
            <person name="Yuan J."/>
            <person name="Sun Y."/>
            <person name="Gao Y."/>
            <person name="Zhang L."/>
            <person name="Li S."/>
            <person name="Dai H."/>
            <person name="Hamel J.F."/>
            <person name="Liu C."/>
            <person name="Yu Y."/>
            <person name="Liu S."/>
            <person name="Lin W."/>
            <person name="Guo K."/>
            <person name="Jin S."/>
            <person name="Xu P."/>
            <person name="Storey K.B."/>
            <person name="Huan P."/>
            <person name="Zhang T."/>
            <person name="Zhou Y."/>
            <person name="Zhang J."/>
            <person name="Lin C."/>
            <person name="Li X."/>
            <person name="Xing L."/>
            <person name="Huo D."/>
            <person name="Sun M."/>
            <person name="Wang L."/>
            <person name="Mercier A."/>
            <person name="Li F."/>
            <person name="Yang H."/>
            <person name="Xiang J."/>
        </authorList>
    </citation>
    <scope>NUCLEOTIDE SEQUENCE [LARGE SCALE GENOMIC DNA]</scope>
    <source>
        <strain evidence="2">Shaxun</strain>
        <tissue evidence="2">Muscle</tissue>
    </source>
</reference>